<evidence type="ECO:0000259" key="2">
    <source>
        <dbReference type="Pfam" id="PF07331"/>
    </source>
</evidence>
<proteinExistence type="predicted"/>
<evidence type="ECO:0000313" key="4">
    <source>
        <dbReference type="Proteomes" id="UP000199163"/>
    </source>
</evidence>
<keyword evidence="4" id="KW-1185">Reference proteome</keyword>
<feature type="domain" description="DUF1468" evidence="2">
    <location>
        <begin position="10"/>
        <end position="165"/>
    </location>
</feature>
<feature type="transmembrane region" description="Helical" evidence="1">
    <location>
        <begin position="7"/>
        <end position="26"/>
    </location>
</feature>
<keyword evidence="1" id="KW-0812">Transmembrane</keyword>
<accession>A0A1G8B025</accession>
<organism evidence="3 4">
    <name type="scientific">Alteribacillus persepolensis</name>
    <dbReference type="NCBI Taxonomy" id="568899"/>
    <lineage>
        <taxon>Bacteria</taxon>
        <taxon>Bacillati</taxon>
        <taxon>Bacillota</taxon>
        <taxon>Bacilli</taxon>
        <taxon>Bacillales</taxon>
        <taxon>Bacillaceae</taxon>
        <taxon>Alteribacillus</taxon>
    </lineage>
</organism>
<feature type="transmembrane region" description="Helical" evidence="1">
    <location>
        <begin position="99"/>
        <end position="132"/>
    </location>
</feature>
<dbReference type="Pfam" id="PF07331">
    <property type="entry name" value="TctB"/>
    <property type="match status" value="1"/>
</dbReference>
<dbReference type="RefSeq" id="WP_091271684.1">
    <property type="nucleotide sequence ID" value="NZ_FNDK01000003.1"/>
</dbReference>
<keyword evidence="1" id="KW-0472">Membrane</keyword>
<dbReference type="Proteomes" id="UP000199163">
    <property type="component" value="Unassembled WGS sequence"/>
</dbReference>
<feature type="transmembrane region" description="Helical" evidence="1">
    <location>
        <begin position="138"/>
        <end position="156"/>
    </location>
</feature>
<evidence type="ECO:0000256" key="1">
    <source>
        <dbReference type="SAM" id="Phobius"/>
    </source>
</evidence>
<dbReference type="AlphaFoldDB" id="A0A1G8B025"/>
<dbReference type="OrthoDB" id="2970502at2"/>
<evidence type="ECO:0000313" key="3">
    <source>
        <dbReference type="EMBL" id="SDH26506.1"/>
    </source>
</evidence>
<reference evidence="3 4" key="1">
    <citation type="submission" date="2016-10" db="EMBL/GenBank/DDBJ databases">
        <authorList>
            <person name="de Groot N.N."/>
        </authorList>
    </citation>
    <scope>NUCLEOTIDE SEQUENCE [LARGE SCALE GENOMIC DNA]</scope>
    <source>
        <strain evidence="3 4">DSM 21632</strain>
    </source>
</reference>
<feature type="transmembrane region" description="Helical" evidence="1">
    <location>
        <begin position="38"/>
        <end position="57"/>
    </location>
</feature>
<dbReference type="InterPro" id="IPR009936">
    <property type="entry name" value="DUF1468"/>
</dbReference>
<gene>
    <name evidence="3" type="ORF">SAMN05192534_10390</name>
</gene>
<name>A0A1G8B025_9BACI</name>
<protein>
    <submittedName>
        <fullName evidence="3">Tripartite tricarboxylate transporter TctB family protein</fullName>
    </submittedName>
</protein>
<dbReference type="STRING" id="568899.SAMN05192534_10390"/>
<keyword evidence="1" id="KW-1133">Transmembrane helix</keyword>
<dbReference type="EMBL" id="FNDK01000003">
    <property type="protein sequence ID" value="SDH26506.1"/>
    <property type="molecule type" value="Genomic_DNA"/>
</dbReference>
<sequence length="165" mass="18068">MSIKSSLPGLLMVIISLVVLSQALMMEDQSVTDPSSGSFFPALISVIMLAAGIFTIFQDNRARAATQQSDKDAVEKAPDTTTTASESNLIFTKKDYQLIIAYFALVVGFVLLLPVLTFFPAAFLFLIASMFFLKGVSWFVNIAVSIGTIVVIYFLFSQLFNIVFP</sequence>